<dbReference type="PIRSF" id="PIRSF000103">
    <property type="entry name" value="HIBADH"/>
    <property type="match status" value="1"/>
</dbReference>
<evidence type="ECO:0000259" key="4">
    <source>
        <dbReference type="Pfam" id="PF03446"/>
    </source>
</evidence>
<dbReference type="SUPFAM" id="SSF51735">
    <property type="entry name" value="NAD(P)-binding Rossmann-fold domains"/>
    <property type="match status" value="1"/>
</dbReference>
<evidence type="ECO:0000256" key="3">
    <source>
        <dbReference type="PIRSR" id="PIRSR000103-1"/>
    </source>
</evidence>
<evidence type="ECO:0000313" key="6">
    <source>
        <dbReference type="EMBL" id="QDU41315.1"/>
    </source>
</evidence>
<sequence length="292" mass="30462">MPPEPSETIGLIGLGLLGSALAARLQQAGFGVHGYDVDEATRAAASVQGVSVAGRLEELSRRGTIVLCLPSSREVGEVVDALRPALSPATRVIDTTTGDPTETALIGEELSGYGIDYVDATVAGSSAQVREGRGVILAGGPAEAIADCDELLRALTPTVLHVGPCGSGAKMKLVVNLVLGLNRAVLAEGLAFAERLGLDAATALHALKVTPAYSAAMDTKGEKMVQREFDPQARLRQHLKDVRLMLAAARRTNAHVPLTLQHEALLSKLVEAGYGEEDNSAILRAFTDGEVS</sequence>
<dbReference type="EC" id="1.1.1.60" evidence="6"/>
<feature type="domain" description="6-phosphogluconate dehydrogenase NADP-binding" evidence="4">
    <location>
        <begin position="8"/>
        <end position="163"/>
    </location>
</feature>
<dbReference type="GO" id="GO:0008679">
    <property type="term" value="F:2-hydroxy-3-oxopropionate reductase activity"/>
    <property type="evidence" value="ECO:0007669"/>
    <property type="project" value="UniProtKB-EC"/>
</dbReference>
<reference evidence="6 7" key="1">
    <citation type="submission" date="2019-02" db="EMBL/GenBank/DDBJ databases">
        <title>Deep-cultivation of Planctomycetes and their phenomic and genomic characterization uncovers novel biology.</title>
        <authorList>
            <person name="Wiegand S."/>
            <person name="Jogler M."/>
            <person name="Boedeker C."/>
            <person name="Pinto D."/>
            <person name="Vollmers J."/>
            <person name="Rivas-Marin E."/>
            <person name="Kohn T."/>
            <person name="Peeters S.H."/>
            <person name="Heuer A."/>
            <person name="Rast P."/>
            <person name="Oberbeckmann S."/>
            <person name="Bunk B."/>
            <person name="Jeske O."/>
            <person name="Meyerdierks A."/>
            <person name="Storesund J.E."/>
            <person name="Kallscheuer N."/>
            <person name="Luecker S."/>
            <person name="Lage O.M."/>
            <person name="Pohl T."/>
            <person name="Merkel B.J."/>
            <person name="Hornburger P."/>
            <person name="Mueller R.-W."/>
            <person name="Bruemmer F."/>
            <person name="Labrenz M."/>
            <person name="Spormann A.M."/>
            <person name="Op den Camp H."/>
            <person name="Overmann J."/>
            <person name="Amann R."/>
            <person name="Jetten M.S.M."/>
            <person name="Mascher T."/>
            <person name="Medema M.H."/>
            <person name="Devos D.P."/>
            <person name="Kaster A.-K."/>
            <person name="Ovreas L."/>
            <person name="Rohde M."/>
            <person name="Galperin M.Y."/>
            <person name="Jogler C."/>
        </authorList>
    </citation>
    <scope>NUCLEOTIDE SEQUENCE [LARGE SCALE GENOMIC DNA]</scope>
    <source>
        <strain evidence="6 7">Mal4</strain>
    </source>
</reference>
<feature type="active site" evidence="3">
    <location>
        <position position="172"/>
    </location>
</feature>
<keyword evidence="2" id="KW-0520">NAD</keyword>
<name>A0A517ZFR2_9PLAN</name>
<evidence type="ECO:0000256" key="2">
    <source>
        <dbReference type="ARBA" id="ARBA00023027"/>
    </source>
</evidence>
<dbReference type="InterPro" id="IPR013328">
    <property type="entry name" value="6PGD_dom2"/>
</dbReference>
<dbReference type="Proteomes" id="UP000320496">
    <property type="component" value="Chromosome"/>
</dbReference>
<dbReference type="InterPro" id="IPR036291">
    <property type="entry name" value="NAD(P)-bd_dom_sf"/>
</dbReference>
<dbReference type="KEGG" id="mri:Mal4_56810"/>
<keyword evidence="1 6" id="KW-0560">Oxidoreductase</keyword>
<proteinExistence type="predicted"/>
<dbReference type="EMBL" id="CP036275">
    <property type="protein sequence ID" value="QDU41315.1"/>
    <property type="molecule type" value="Genomic_DNA"/>
</dbReference>
<dbReference type="Gene3D" id="3.40.50.720">
    <property type="entry name" value="NAD(P)-binding Rossmann-like Domain"/>
    <property type="match status" value="1"/>
</dbReference>
<evidence type="ECO:0000256" key="1">
    <source>
        <dbReference type="ARBA" id="ARBA00023002"/>
    </source>
</evidence>
<evidence type="ECO:0000259" key="5">
    <source>
        <dbReference type="Pfam" id="PF14833"/>
    </source>
</evidence>
<dbReference type="PANTHER" id="PTHR43060:SF15">
    <property type="entry name" value="3-HYDROXYISOBUTYRATE DEHYDROGENASE-LIKE 1, MITOCHONDRIAL-RELATED"/>
    <property type="match status" value="1"/>
</dbReference>
<dbReference type="Pfam" id="PF14833">
    <property type="entry name" value="NAD_binding_11"/>
    <property type="match status" value="1"/>
</dbReference>
<dbReference type="PANTHER" id="PTHR43060">
    <property type="entry name" value="3-HYDROXYISOBUTYRATE DEHYDROGENASE-LIKE 1, MITOCHONDRIAL-RELATED"/>
    <property type="match status" value="1"/>
</dbReference>
<dbReference type="SUPFAM" id="SSF48179">
    <property type="entry name" value="6-phosphogluconate dehydrogenase C-terminal domain-like"/>
    <property type="match status" value="1"/>
</dbReference>
<dbReference type="InterPro" id="IPR006115">
    <property type="entry name" value="6PGDH_NADP-bd"/>
</dbReference>
<dbReference type="Gene3D" id="1.10.1040.10">
    <property type="entry name" value="N-(1-d-carboxylethyl)-l-norvaline Dehydrogenase, domain 2"/>
    <property type="match status" value="1"/>
</dbReference>
<dbReference type="AlphaFoldDB" id="A0A517ZFR2"/>
<dbReference type="GO" id="GO:0051287">
    <property type="term" value="F:NAD binding"/>
    <property type="evidence" value="ECO:0007669"/>
    <property type="project" value="InterPro"/>
</dbReference>
<keyword evidence="7" id="KW-1185">Reference proteome</keyword>
<dbReference type="GO" id="GO:0050661">
    <property type="term" value="F:NADP binding"/>
    <property type="evidence" value="ECO:0007669"/>
    <property type="project" value="InterPro"/>
</dbReference>
<dbReference type="InterPro" id="IPR015815">
    <property type="entry name" value="HIBADH-related"/>
</dbReference>
<dbReference type="InterPro" id="IPR008927">
    <property type="entry name" value="6-PGluconate_DH-like_C_sf"/>
</dbReference>
<dbReference type="RefSeq" id="WP_197443910.1">
    <property type="nucleotide sequence ID" value="NZ_CP036275.1"/>
</dbReference>
<evidence type="ECO:0000313" key="7">
    <source>
        <dbReference type="Proteomes" id="UP000320496"/>
    </source>
</evidence>
<organism evidence="6 7">
    <name type="scientific">Maioricimonas rarisocia</name>
    <dbReference type="NCBI Taxonomy" id="2528026"/>
    <lineage>
        <taxon>Bacteria</taxon>
        <taxon>Pseudomonadati</taxon>
        <taxon>Planctomycetota</taxon>
        <taxon>Planctomycetia</taxon>
        <taxon>Planctomycetales</taxon>
        <taxon>Planctomycetaceae</taxon>
        <taxon>Maioricimonas</taxon>
    </lineage>
</organism>
<gene>
    <name evidence="6" type="primary">garR_2</name>
    <name evidence="6" type="ORF">Mal4_56810</name>
</gene>
<dbReference type="Pfam" id="PF03446">
    <property type="entry name" value="NAD_binding_2"/>
    <property type="match status" value="1"/>
</dbReference>
<feature type="domain" description="3-hydroxyisobutyrate dehydrogenase-like NAD-binding" evidence="5">
    <location>
        <begin position="166"/>
        <end position="285"/>
    </location>
</feature>
<accession>A0A517ZFR2</accession>
<protein>
    <submittedName>
        <fullName evidence="6">2-hydroxy-3-oxopropionate reductase</fullName>
        <ecNumber evidence="6">1.1.1.60</ecNumber>
    </submittedName>
</protein>
<dbReference type="InterPro" id="IPR029154">
    <property type="entry name" value="HIBADH-like_NADP-bd"/>
</dbReference>